<evidence type="ECO:0000256" key="2">
    <source>
        <dbReference type="ARBA" id="ARBA00022670"/>
    </source>
</evidence>
<feature type="domain" description="Peptidase M4" evidence="11">
    <location>
        <begin position="240"/>
        <end position="321"/>
    </location>
</feature>
<feature type="domain" description="Peptidase M4 C-terminal" evidence="12">
    <location>
        <begin position="324"/>
        <end position="490"/>
    </location>
</feature>
<name>A0A540WV92_9BACT</name>
<reference evidence="15 16" key="1">
    <citation type="submission" date="2019-06" db="EMBL/GenBank/DDBJ databases">
        <authorList>
            <person name="Livingstone P."/>
            <person name="Whitworth D."/>
        </authorList>
    </citation>
    <scope>NUCLEOTIDE SEQUENCE [LARGE SCALE GENOMIC DNA]</scope>
    <source>
        <strain evidence="15 16">AM401</strain>
    </source>
</reference>
<feature type="domain" description="Peptidase C-terminal archaeal/bacterial" evidence="13">
    <location>
        <begin position="517"/>
        <end position="584"/>
    </location>
</feature>
<keyword evidence="16" id="KW-1185">Reference proteome</keyword>
<dbReference type="GO" id="GO:0046872">
    <property type="term" value="F:metal ion binding"/>
    <property type="evidence" value="ECO:0007669"/>
    <property type="project" value="UniProtKB-UniRule"/>
</dbReference>
<evidence type="ECO:0000256" key="8">
    <source>
        <dbReference type="PIRSR" id="PIRSR623612-1"/>
    </source>
</evidence>
<comment type="function">
    <text evidence="9">Extracellular zinc metalloprotease.</text>
</comment>
<dbReference type="InterPro" id="IPR027268">
    <property type="entry name" value="Peptidase_M4/M1_CTD_sf"/>
</dbReference>
<dbReference type="CDD" id="cd09597">
    <property type="entry name" value="M4_TLP"/>
    <property type="match status" value="1"/>
</dbReference>
<evidence type="ECO:0000256" key="6">
    <source>
        <dbReference type="ARBA" id="ARBA00022833"/>
    </source>
</evidence>
<feature type="active site" description="Proton donor" evidence="8">
    <location>
        <position position="403"/>
    </location>
</feature>
<dbReference type="Pfam" id="PF07504">
    <property type="entry name" value="FTP"/>
    <property type="match status" value="1"/>
</dbReference>
<evidence type="ECO:0000256" key="7">
    <source>
        <dbReference type="ARBA" id="ARBA00023049"/>
    </source>
</evidence>
<dbReference type="GO" id="GO:0006508">
    <property type="term" value="P:proteolysis"/>
    <property type="evidence" value="ECO:0007669"/>
    <property type="project" value="UniProtKB-KW"/>
</dbReference>
<evidence type="ECO:0000259" key="12">
    <source>
        <dbReference type="Pfam" id="PF02868"/>
    </source>
</evidence>
<evidence type="ECO:0000313" key="15">
    <source>
        <dbReference type="EMBL" id="TQF12933.1"/>
    </source>
</evidence>
<dbReference type="InterPro" id="IPR050728">
    <property type="entry name" value="Zinc_Metalloprotease_M4"/>
</dbReference>
<keyword evidence="2 9" id="KW-0645">Protease</keyword>
<dbReference type="InterPro" id="IPR023612">
    <property type="entry name" value="Peptidase_M4"/>
</dbReference>
<keyword evidence="5 9" id="KW-0378">Hydrolase</keyword>
<accession>A0A540WV92</accession>
<dbReference type="PANTHER" id="PTHR33794:SF1">
    <property type="entry name" value="BACILLOLYSIN"/>
    <property type="match status" value="1"/>
</dbReference>
<keyword evidence="7 9" id="KW-0482">Metalloprotease</keyword>
<dbReference type="Proteomes" id="UP000315369">
    <property type="component" value="Unassembled WGS sequence"/>
</dbReference>
<dbReference type="PRINTS" id="PR00730">
    <property type="entry name" value="THERMOLYSIN"/>
</dbReference>
<proteinExistence type="inferred from homology"/>
<evidence type="ECO:0000256" key="1">
    <source>
        <dbReference type="ARBA" id="ARBA00009388"/>
    </source>
</evidence>
<dbReference type="Gene3D" id="1.10.390.10">
    <property type="entry name" value="Neutral Protease Domain 2"/>
    <property type="match status" value="1"/>
</dbReference>
<keyword evidence="6 9" id="KW-0862">Zinc</keyword>
<dbReference type="Gene3D" id="3.10.170.10">
    <property type="match status" value="1"/>
</dbReference>
<dbReference type="InterPro" id="IPR007280">
    <property type="entry name" value="Peptidase_C_arc/bac"/>
</dbReference>
<dbReference type="Pfam" id="PF04151">
    <property type="entry name" value="PPC"/>
    <property type="match status" value="1"/>
</dbReference>
<evidence type="ECO:0000259" key="14">
    <source>
        <dbReference type="Pfam" id="PF07504"/>
    </source>
</evidence>
<protein>
    <recommendedName>
        <fullName evidence="9">Neutral metalloproteinase</fullName>
        <ecNumber evidence="9">3.4.24.-</ecNumber>
    </recommendedName>
</protein>
<comment type="subcellular location">
    <subcellularLocation>
        <location evidence="9">Secreted</location>
    </subcellularLocation>
</comment>
<feature type="active site" evidence="8">
    <location>
        <position position="314"/>
    </location>
</feature>
<dbReference type="Gene3D" id="3.10.450.490">
    <property type="match status" value="1"/>
</dbReference>
<dbReference type="OrthoDB" id="5378341at2"/>
<dbReference type="PANTHER" id="PTHR33794">
    <property type="entry name" value="BACILLOLYSIN"/>
    <property type="match status" value="1"/>
</dbReference>
<evidence type="ECO:0000259" key="13">
    <source>
        <dbReference type="Pfam" id="PF04151"/>
    </source>
</evidence>
<dbReference type="AlphaFoldDB" id="A0A540WV92"/>
<dbReference type="EC" id="3.4.24.-" evidence="9"/>
<dbReference type="SUPFAM" id="SSF55486">
    <property type="entry name" value="Metalloproteases ('zincins'), catalytic domain"/>
    <property type="match status" value="1"/>
</dbReference>
<dbReference type="GO" id="GO:0004222">
    <property type="term" value="F:metalloendopeptidase activity"/>
    <property type="evidence" value="ECO:0007669"/>
    <property type="project" value="UniProtKB-UniRule"/>
</dbReference>
<dbReference type="Pfam" id="PF01447">
    <property type="entry name" value="Peptidase_M4"/>
    <property type="match status" value="1"/>
</dbReference>
<dbReference type="InterPro" id="IPR001570">
    <property type="entry name" value="Peptidase_M4_C_domain"/>
</dbReference>
<comment type="cofactor">
    <cofactor evidence="9">
        <name>Zn(2+)</name>
        <dbReference type="ChEBI" id="CHEBI:29105"/>
    </cofactor>
</comment>
<comment type="similarity">
    <text evidence="1 9">Belongs to the peptidase M4 family.</text>
</comment>
<evidence type="ECO:0000259" key="11">
    <source>
        <dbReference type="Pfam" id="PF01447"/>
    </source>
</evidence>
<dbReference type="InterPro" id="IPR013856">
    <property type="entry name" value="Peptidase_M4_domain"/>
</dbReference>
<evidence type="ECO:0000256" key="10">
    <source>
        <dbReference type="SAM" id="MobiDB-lite"/>
    </source>
</evidence>
<feature type="region of interest" description="Disordered" evidence="10">
    <location>
        <begin position="1"/>
        <end position="26"/>
    </location>
</feature>
<evidence type="ECO:0000256" key="3">
    <source>
        <dbReference type="ARBA" id="ARBA00022723"/>
    </source>
</evidence>
<dbReference type="EMBL" id="VIFM01000119">
    <property type="protein sequence ID" value="TQF12933.1"/>
    <property type="molecule type" value="Genomic_DNA"/>
</dbReference>
<keyword evidence="4" id="KW-0732">Signal</keyword>
<dbReference type="InterPro" id="IPR011096">
    <property type="entry name" value="FTP_domain"/>
</dbReference>
<organism evidence="15 16">
    <name type="scientific">Myxococcus llanfairpwllgwyngyllgogerychwyrndrobwllllantysiliogogogochensis</name>
    <dbReference type="NCBI Taxonomy" id="2590453"/>
    <lineage>
        <taxon>Bacteria</taxon>
        <taxon>Pseudomonadati</taxon>
        <taxon>Myxococcota</taxon>
        <taxon>Myxococcia</taxon>
        <taxon>Myxococcales</taxon>
        <taxon>Cystobacterineae</taxon>
        <taxon>Myxococcaceae</taxon>
        <taxon>Myxococcus</taxon>
    </lineage>
</organism>
<gene>
    <name evidence="15" type="ORF">FJV41_26490</name>
</gene>
<keyword evidence="3" id="KW-0479">Metal-binding</keyword>
<evidence type="ECO:0000256" key="9">
    <source>
        <dbReference type="RuleBase" id="RU366073"/>
    </source>
</evidence>
<feature type="non-terminal residue" evidence="15">
    <location>
        <position position="613"/>
    </location>
</feature>
<sequence>MAISAATHVEATAPASAPRPHVDSRTDGHYFVRRDLGRVPRVFTEKSRATGEDVRGVLNDVASEFRIRGEDLVFRKQNVDEQGHRHLRFQQFHGGLPVIGSALVLHVDSQGAVYAVNGNARGGSRVSREGVIPPENAAQVAVRGSRAEPATAVGSPQQVFLRPEGDEEMHLAWQVQVEGQRAGIPSKDLVYVDAHDGELLAVHPRIHSALNRRIYNGNNASTLPGTLVRGEGQAEHPDPVVNTNYDHLGTVYDCYSELFGRDSIDNAGAALLSTVHHRVAYVNAFWDGTQLVYGDGDGVNASNLANSLDLTAHELTHAVTDYESELIYSGESGGLNESLSDIFGAVCEWYGDGKVVSPHTWEIGDGIWTPHIPNDALRYMANPTQDGDSLDCYSDYSSGVDVHYSSGISNLAFYLLSQGGTHPRAKTTTVVAGIGIEKAANIFYKANRDILIASSNFEAAKTATEQAAAQLGYDAATITSVSNAWKAVCIGVEVEGPGPTPWLSMTGLSGSAGSFQHWSLDVPAGRSKVTFKVSGGTGDVDLYARFGAPPTTTTYHCRPNLSGNNETCTFTLPQAGRYHVGLYGRSVFSGVNLTGTFDDPPLCPPWRWPWPWP</sequence>
<dbReference type="Pfam" id="PF02868">
    <property type="entry name" value="Peptidase_M4_C"/>
    <property type="match status" value="1"/>
</dbReference>
<dbReference type="GO" id="GO:0005576">
    <property type="term" value="C:extracellular region"/>
    <property type="evidence" value="ECO:0007669"/>
    <property type="project" value="UniProtKB-SubCell"/>
</dbReference>
<feature type="domain" description="FTP" evidence="14">
    <location>
        <begin position="70"/>
        <end position="119"/>
    </location>
</feature>
<keyword evidence="9" id="KW-0964">Secreted</keyword>
<dbReference type="Gene3D" id="2.60.120.380">
    <property type="match status" value="1"/>
</dbReference>
<comment type="caution">
    <text evidence="15">The sequence shown here is derived from an EMBL/GenBank/DDBJ whole genome shotgun (WGS) entry which is preliminary data.</text>
</comment>
<evidence type="ECO:0000313" key="16">
    <source>
        <dbReference type="Proteomes" id="UP000315369"/>
    </source>
</evidence>
<evidence type="ECO:0000256" key="4">
    <source>
        <dbReference type="ARBA" id="ARBA00022729"/>
    </source>
</evidence>
<evidence type="ECO:0000256" key="5">
    <source>
        <dbReference type="ARBA" id="ARBA00022801"/>
    </source>
</evidence>